<dbReference type="Gene3D" id="1.20.5.110">
    <property type="match status" value="1"/>
</dbReference>
<evidence type="ECO:0000256" key="2">
    <source>
        <dbReference type="ARBA" id="ARBA00006108"/>
    </source>
</evidence>
<evidence type="ECO:0000256" key="3">
    <source>
        <dbReference type="ARBA" id="ARBA00022448"/>
    </source>
</evidence>
<evidence type="ECO:0000256" key="4">
    <source>
        <dbReference type="ARBA" id="ARBA00022692"/>
    </source>
</evidence>
<comment type="similarity">
    <text evidence="2">Belongs to the VTI1 family.</text>
</comment>
<feature type="compositionally biased region" description="Pro residues" evidence="10">
    <location>
        <begin position="230"/>
        <end position="253"/>
    </location>
</feature>
<dbReference type="GO" id="GO:0005484">
    <property type="term" value="F:SNAP receptor activity"/>
    <property type="evidence" value="ECO:0007669"/>
    <property type="project" value="TreeGrafter"/>
</dbReference>
<feature type="region of interest" description="Disordered" evidence="10">
    <location>
        <begin position="90"/>
        <end position="121"/>
    </location>
</feature>
<comment type="subcellular location">
    <subcellularLocation>
        <location evidence="1">Membrane</location>
        <topology evidence="1">Single-pass type IV membrane protein</topology>
    </subcellularLocation>
</comment>
<dbReference type="GO" id="GO:0031902">
    <property type="term" value="C:late endosome membrane"/>
    <property type="evidence" value="ECO:0007669"/>
    <property type="project" value="TreeGrafter"/>
</dbReference>
<evidence type="ECO:0000256" key="1">
    <source>
        <dbReference type="ARBA" id="ARBA00004211"/>
    </source>
</evidence>
<evidence type="ECO:0000256" key="7">
    <source>
        <dbReference type="ARBA" id="ARBA00023054"/>
    </source>
</evidence>
<evidence type="ECO:0000259" key="12">
    <source>
        <dbReference type="PROSITE" id="PS50192"/>
    </source>
</evidence>
<name>A0A7S1LVM2_NEODS</name>
<dbReference type="GO" id="GO:0012507">
    <property type="term" value="C:ER to Golgi transport vesicle membrane"/>
    <property type="evidence" value="ECO:0007669"/>
    <property type="project" value="TreeGrafter"/>
</dbReference>
<evidence type="ECO:0000256" key="11">
    <source>
        <dbReference type="SAM" id="Phobius"/>
    </source>
</evidence>
<dbReference type="GO" id="GO:0005789">
    <property type="term" value="C:endoplasmic reticulum membrane"/>
    <property type="evidence" value="ECO:0007669"/>
    <property type="project" value="TreeGrafter"/>
</dbReference>
<evidence type="ECO:0000313" key="13">
    <source>
        <dbReference type="EMBL" id="CAD9114860.1"/>
    </source>
</evidence>
<feature type="transmembrane region" description="Helical" evidence="11">
    <location>
        <begin position="201"/>
        <end position="221"/>
    </location>
</feature>
<evidence type="ECO:0000256" key="6">
    <source>
        <dbReference type="ARBA" id="ARBA00022989"/>
    </source>
</evidence>
<dbReference type="Gene3D" id="1.20.58.400">
    <property type="entry name" value="t-snare proteins"/>
    <property type="match status" value="1"/>
</dbReference>
<protein>
    <recommendedName>
        <fullName evidence="12">t-SNARE coiled-coil homology domain-containing protein</fullName>
    </recommendedName>
</protein>
<feature type="region of interest" description="Disordered" evidence="10">
    <location>
        <begin position="227"/>
        <end position="253"/>
    </location>
</feature>
<dbReference type="PANTHER" id="PTHR21230:SF79">
    <property type="entry name" value="T-SNARE COILED-COIL HOMOLOGY DOMAIN-CONTAINING PROTEIN"/>
    <property type="match status" value="1"/>
</dbReference>
<reference evidence="13" key="1">
    <citation type="submission" date="2021-01" db="EMBL/GenBank/DDBJ databases">
        <authorList>
            <person name="Corre E."/>
            <person name="Pelletier E."/>
            <person name="Niang G."/>
            <person name="Scheremetjew M."/>
            <person name="Finn R."/>
            <person name="Kale V."/>
            <person name="Holt S."/>
            <person name="Cochrane G."/>
            <person name="Meng A."/>
            <person name="Brown T."/>
            <person name="Cohen L."/>
        </authorList>
    </citation>
    <scope>NUCLEOTIDE SEQUENCE</scope>
    <source>
        <strain evidence="13">CCAP 1951/1</strain>
    </source>
</reference>
<dbReference type="PROSITE" id="PS50192">
    <property type="entry name" value="T_SNARE"/>
    <property type="match status" value="1"/>
</dbReference>
<keyword evidence="8 11" id="KW-0472">Membrane</keyword>
<feature type="domain" description="T-SNARE coiled-coil homology" evidence="12">
    <location>
        <begin position="130"/>
        <end position="192"/>
    </location>
</feature>
<feature type="compositionally biased region" description="Gly residues" evidence="10">
    <location>
        <begin position="101"/>
        <end position="113"/>
    </location>
</feature>
<dbReference type="GO" id="GO:0005794">
    <property type="term" value="C:Golgi apparatus"/>
    <property type="evidence" value="ECO:0007669"/>
    <property type="project" value="TreeGrafter"/>
</dbReference>
<sequence length="253" mass="27813">MSDAAVFDDELRSLEEHVQSCLRAMDTTSGDARQDKYNRAQELLKSAQRTFHHLKVEIRQLEPVEAADYERRCKEHNTLITQLKEQLAAKKNEAPAASPVGGHGGAGGAGGAGEYDDGKGRARATKDRIATTQNHALAALNRIEQTVEDTKQVGDSTAQKLAEQTEQMHRMNDKLDKLDSEVDRAKSELNAFIRRMMTDKIILCFILLVIIAVIAIVIIKLKDPDAVNFDPPPPPPTPPPTPAPITPPPATQR</sequence>
<keyword evidence="7 9" id="KW-0175">Coiled coil</keyword>
<keyword evidence="6 11" id="KW-1133">Transmembrane helix</keyword>
<evidence type="ECO:0000256" key="9">
    <source>
        <dbReference type="SAM" id="Coils"/>
    </source>
</evidence>
<dbReference type="GO" id="GO:0031201">
    <property type="term" value="C:SNARE complex"/>
    <property type="evidence" value="ECO:0007669"/>
    <property type="project" value="TreeGrafter"/>
</dbReference>
<dbReference type="InterPro" id="IPR038407">
    <property type="entry name" value="v-SNARE_N_sf"/>
</dbReference>
<keyword evidence="5" id="KW-0653">Protein transport</keyword>
<feature type="coiled-coil region" evidence="9">
    <location>
        <begin position="161"/>
        <end position="195"/>
    </location>
</feature>
<dbReference type="FunFam" id="1.20.5.110:FF:000002">
    <property type="entry name" value="Vesicle transport through interaction with t-SNAREsB"/>
    <property type="match status" value="1"/>
</dbReference>
<dbReference type="GO" id="GO:0015031">
    <property type="term" value="P:protein transport"/>
    <property type="evidence" value="ECO:0007669"/>
    <property type="project" value="UniProtKB-KW"/>
</dbReference>
<dbReference type="AlphaFoldDB" id="A0A7S1LVM2"/>
<organism evidence="13">
    <name type="scientific">Neobodo designis</name>
    <name type="common">Flagellated protozoan</name>
    <name type="synonym">Bodo designis</name>
    <dbReference type="NCBI Taxonomy" id="312471"/>
    <lineage>
        <taxon>Eukaryota</taxon>
        <taxon>Discoba</taxon>
        <taxon>Euglenozoa</taxon>
        <taxon>Kinetoplastea</taxon>
        <taxon>Metakinetoplastina</taxon>
        <taxon>Neobodonida</taxon>
        <taxon>Neobodo</taxon>
    </lineage>
</organism>
<dbReference type="GO" id="GO:0000149">
    <property type="term" value="F:SNARE binding"/>
    <property type="evidence" value="ECO:0007669"/>
    <property type="project" value="TreeGrafter"/>
</dbReference>
<dbReference type="SUPFAM" id="SSF58038">
    <property type="entry name" value="SNARE fusion complex"/>
    <property type="match status" value="1"/>
</dbReference>
<dbReference type="PANTHER" id="PTHR21230">
    <property type="entry name" value="VESICLE TRANSPORT V-SNARE PROTEIN VTI1-RELATED"/>
    <property type="match status" value="1"/>
</dbReference>
<dbReference type="GO" id="GO:0006906">
    <property type="term" value="P:vesicle fusion"/>
    <property type="evidence" value="ECO:0007669"/>
    <property type="project" value="TreeGrafter"/>
</dbReference>
<evidence type="ECO:0000256" key="10">
    <source>
        <dbReference type="SAM" id="MobiDB-lite"/>
    </source>
</evidence>
<proteinExistence type="inferred from homology"/>
<gene>
    <name evidence="13" type="ORF">NDES1114_LOCUS14137</name>
</gene>
<dbReference type="EMBL" id="HBGF01021411">
    <property type="protein sequence ID" value="CAD9114860.1"/>
    <property type="molecule type" value="Transcribed_RNA"/>
</dbReference>
<accession>A0A7S1LVM2</accession>
<evidence type="ECO:0000256" key="8">
    <source>
        <dbReference type="ARBA" id="ARBA00023136"/>
    </source>
</evidence>
<keyword evidence="4 11" id="KW-0812">Transmembrane</keyword>
<evidence type="ECO:0000256" key="5">
    <source>
        <dbReference type="ARBA" id="ARBA00022927"/>
    </source>
</evidence>
<keyword evidence="3" id="KW-0813">Transport</keyword>
<dbReference type="InterPro" id="IPR000727">
    <property type="entry name" value="T_SNARE_dom"/>
</dbReference>